<dbReference type="InterPro" id="IPR023772">
    <property type="entry name" value="DNA-bd_HTH_TetR-type_CS"/>
</dbReference>
<reference evidence="6 7" key="1">
    <citation type="submission" date="2018-09" db="EMBL/GenBank/DDBJ databases">
        <authorList>
            <person name="Zhu H."/>
        </authorList>
    </citation>
    <scope>NUCLEOTIDE SEQUENCE [LARGE SCALE GENOMIC DNA]</scope>
    <source>
        <strain evidence="6 7">K1W22B-8</strain>
    </source>
</reference>
<accession>A0A418WG25</accession>
<dbReference type="SUPFAM" id="SSF48498">
    <property type="entry name" value="Tetracyclin repressor-like, C-terminal domain"/>
    <property type="match status" value="1"/>
</dbReference>
<dbReference type="AlphaFoldDB" id="A0A418WG25"/>
<evidence type="ECO:0000256" key="3">
    <source>
        <dbReference type="ARBA" id="ARBA00023163"/>
    </source>
</evidence>
<dbReference type="InterPro" id="IPR009057">
    <property type="entry name" value="Homeodomain-like_sf"/>
</dbReference>
<dbReference type="EMBL" id="QYUK01000011">
    <property type="protein sequence ID" value="RJF88984.1"/>
    <property type="molecule type" value="Genomic_DNA"/>
</dbReference>
<dbReference type="GO" id="GO:0003700">
    <property type="term" value="F:DNA-binding transcription factor activity"/>
    <property type="evidence" value="ECO:0007669"/>
    <property type="project" value="TreeGrafter"/>
</dbReference>
<sequence>MSSETRQRIVAASLKLFAQKGIAATTTRDIATEAGIAEGTIYRHFPSKEAMADEIFLENYLPFARVLDSIQRRNTTTLAKIVAMVNHFYGAFDRDRDAFTYLLVSPHRVTERVPHGTATPVSVLRDVLSEGIAAGTLRPLDVQLGTHLVLGLITQPANAHVYHEIEGSLLDLAPTVIDAIWRVVCAD</sequence>
<dbReference type="InterPro" id="IPR036271">
    <property type="entry name" value="Tet_transcr_reg_TetR-rel_C_sf"/>
</dbReference>
<keyword evidence="7" id="KW-1185">Reference proteome</keyword>
<dbReference type="Gene3D" id="1.10.357.10">
    <property type="entry name" value="Tetracycline Repressor, domain 2"/>
    <property type="match status" value="1"/>
</dbReference>
<evidence type="ECO:0000313" key="6">
    <source>
        <dbReference type="EMBL" id="RJF88984.1"/>
    </source>
</evidence>
<comment type="caution">
    <text evidence="6">The sequence shown here is derived from an EMBL/GenBank/DDBJ whole genome shotgun (WGS) entry which is preliminary data.</text>
</comment>
<evidence type="ECO:0000256" key="4">
    <source>
        <dbReference type="PROSITE-ProRule" id="PRU00335"/>
    </source>
</evidence>
<dbReference type="PANTHER" id="PTHR30055:SF234">
    <property type="entry name" value="HTH-TYPE TRANSCRIPTIONAL REGULATOR BETI"/>
    <property type="match status" value="1"/>
</dbReference>
<evidence type="ECO:0000313" key="7">
    <source>
        <dbReference type="Proteomes" id="UP000284605"/>
    </source>
</evidence>
<dbReference type="Proteomes" id="UP000284605">
    <property type="component" value="Unassembled WGS sequence"/>
</dbReference>
<dbReference type="InterPro" id="IPR001647">
    <property type="entry name" value="HTH_TetR"/>
</dbReference>
<dbReference type="OrthoDB" id="9803547at2"/>
<dbReference type="PROSITE" id="PS50977">
    <property type="entry name" value="HTH_TETR_2"/>
    <property type="match status" value="1"/>
</dbReference>
<dbReference type="Pfam" id="PF00440">
    <property type="entry name" value="TetR_N"/>
    <property type="match status" value="1"/>
</dbReference>
<protein>
    <submittedName>
        <fullName evidence="6">TetR/AcrR family transcriptional regulator</fullName>
    </submittedName>
</protein>
<dbReference type="GO" id="GO:0000976">
    <property type="term" value="F:transcription cis-regulatory region binding"/>
    <property type="evidence" value="ECO:0007669"/>
    <property type="project" value="TreeGrafter"/>
</dbReference>
<keyword evidence="1" id="KW-0805">Transcription regulation</keyword>
<dbReference type="InterPro" id="IPR050109">
    <property type="entry name" value="HTH-type_TetR-like_transc_reg"/>
</dbReference>
<name>A0A418WG25_9PROT</name>
<dbReference type="PANTHER" id="PTHR30055">
    <property type="entry name" value="HTH-TYPE TRANSCRIPTIONAL REGULATOR RUTR"/>
    <property type="match status" value="1"/>
</dbReference>
<evidence type="ECO:0000259" key="5">
    <source>
        <dbReference type="PROSITE" id="PS50977"/>
    </source>
</evidence>
<proteinExistence type="predicted"/>
<keyword evidence="3" id="KW-0804">Transcription</keyword>
<dbReference type="PRINTS" id="PR00455">
    <property type="entry name" value="HTHTETR"/>
</dbReference>
<dbReference type="SUPFAM" id="SSF46689">
    <property type="entry name" value="Homeodomain-like"/>
    <property type="match status" value="1"/>
</dbReference>
<keyword evidence="2 4" id="KW-0238">DNA-binding</keyword>
<gene>
    <name evidence="6" type="ORF">D3874_20060</name>
</gene>
<evidence type="ECO:0000256" key="2">
    <source>
        <dbReference type="ARBA" id="ARBA00023125"/>
    </source>
</evidence>
<feature type="DNA-binding region" description="H-T-H motif" evidence="4">
    <location>
        <begin position="26"/>
        <end position="45"/>
    </location>
</feature>
<dbReference type="RefSeq" id="WP_119780062.1">
    <property type="nucleotide sequence ID" value="NZ_QYUK01000011.1"/>
</dbReference>
<evidence type="ECO:0000256" key="1">
    <source>
        <dbReference type="ARBA" id="ARBA00023015"/>
    </source>
</evidence>
<dbReference type="PROSITE" id="PS01081">
    <property type="entry name" value="HTH_TETR_1"/>
    <property type="match status" value="1"/>
</dbReference>
<feature type="domain" description="HTH tetR-type" evidence="5">
    <location>
        <begin position="3"/>
        <end position="63"/>
    </location>
</feature>
<organism evidence="6 7">
    <name type="scientific">Oleomonas cavernae</name>
    <dbReference type="NCBI Taxonomy" id="2320859"/>
    <lineage>
        <taxon>Bacteria</taxon>
        <taxon>Pseudomonadati</taxon>
        <taxon>Pseudomonadota</taxon>
        <taxon>Alphaproteobacteria</taxon>
        <taxon>Acetobacterales</taxon>
        <taxon>Acetobacteraceae</taxon>
        <taxon>Oleomonas</taxon>
    </lineage>
</organism>